<evidence type="ECO:0000313" key="2">
    <source>
        <dbReference type="EMBL" id="MCE5170030.1"/>
    </source>
</evidence>
<comment type="caution">
    <text evidence="2">The sequence shown here is derived from an EMBL/GenBank/DDBJ whole genome shotgun (WGS) entry which is preliminary data.</text>
</comment>
<sequence length="147" mass="16902">MKRKKEMLKEIIPIIIVGVLLLSILIGVVCFFLFFNIGIFELLGVEYESWTSILMFFGFSLIADAIVNVILIFFKARYFHKTGRIVKKRHAAIFRILLDFSAVHIIDELMTSVHFSILSEIGFVLIIYLIDASISSSKRESDKPRNE</sequence>
<name>A0ABS8YDD7_9BACL</name>
<evidence type="ECO:0000256" key="1">
    <source>
        <dbReference type="SAM" id="Phobius"/>
    </source>
</evidence>
<proteinExistence type="predicted"/>
<keyword evidence="1" id="KW-0812">Transmembrane</keyword>
<feature type="transmembrane region" description="Helical" evidence="1">
    <location>
        <begin position="112"/>
        <end position="130"/>
    </location>
</feature>
<dbReference type="Proteomes" id="UP001199916">
    <property type="component" value="Unassembled WGS sequence"/>
</dbReference>
<reference evidence="2 3" key="1">
    <citation type="submission" date="2021-11" db="EMBL/GenBank/DDBJ databases">
        <title>Draft genome sequence of Paenibacillus profundus YoMME, a new Gram-positive bacteria with exoelectrogenic properties.</title>
        <authorList>
            <person name="Hubenova Y."/>
            <person name="Hubenova E."/>
            <person name="Manasiev Y."/>
            <person name="Peykov S."/>
            <person name="Mitov M."/>
        </authorList>
    </citation>
    <scope>NUCLEOTIDE SEQUENCE [LARGE SCALE GENOMIC DNA]</scope>
    <source>
        <strain evidence="2 3">YoMME</strain>
    </source>
</reference>
<feature type="transmembrane region" description="Helical" evidence="1">
    <location>
        <begin position="12"/>
        <end position="40"/>
    </location>
</feature>
<evidence type="ECO:0000313" key="3">
    <source>
        <dbReference type="Proteomes" id="UP001199916"/>
    </source>
</evidence>
<organism evidence="2 3">
    <name type="scientific">Paenibacillus profundus</name>
    <dbReference type="NCBI Taxonomy" id="1173085"/>
    <lineage>
        <taxon>Bacteria</taxon>
        <taxon>Bacillati</taxon>
        <taxon>Bacillota</taxon>
        <taxon>Bacilli</taxon>
        <taxon>Bacillales</taxon>
        <taxon>Paenibacillaceae</taxon>
        <taxon>Paenibacillus</taxon>
    </lineage>
</organism>
<feature type="transmembrane region" description="Helical" evidence="1">
    <location>
        <begin position="52"/>
        <end position="74"/>
    </location>
</feature>
<accession>A0ABS8YDD7</accession>
<dbReference type="RefSeq" id="WP_233696873.1">
    <property type="nucleotide sequence ID" value="NZ_JAJNBZ010000007.1"/>
</dbReference>
<dbReference type="Pfam" id="PF14184">
    <property type="entry name" value="YrvL"/>
    <property type="match status" value="1"/>
</dbReference>
<protein>
    <submittedName>
        <fullName evidence="2">Regulatory YrvL family protein</fullName>
    </submittedName>
</protein>
<keyword evidence="1" id="KW-0472">Membrane</keyword>
<dbReference type="EMBL" id="JAJNBZ010000007">
    <property type="protein sequence ID" value="MCE5170030.1"/>
    <property type="molecule type" value="Genomic_DNA"/>
</dbReference>
<dbReference type="InterPro" id="IPR025912">
    <property type="entry name" value="YrvL"/>
</dbReference>
<keyword evidence="3" id="KW-1185">Reference proteome</keyword>
<gene>
    <name evidence="2" type="ORF">LQV63_11985</name>
</gene>
<keyword evidence="1" id="KW-1133">Transmembrane helix</keyword>